<feature type="compositionally biased region" description="Acidic residues" evidence="1">
    <location>
        <begin position="91"/>
        <end position="109"/>
    </location>
</feature>
<proteinExistence type="predicted"/>
<organism evidence="2 3">
    <name type="scientific">Nannocystis pusilla</name>
    <dbReference type="NCBI Taxonomy" id="889268"/>
    <lineage>
        <taxon>Bacteria</taxon>
        <taxon>Pseudomonadati</taxon>
        <taxon>Myxococcota</taxon>
        <taxon>Polyangia</taxon>
        <taxon>Nannocystales</taxon>
        <taxon>Nannocystaceae</taxon>
        <taxon>Nannocystis</taxon>
    </lineage>
</organism>
<dbReference type="Pfam" id="PF18934">
    <property type="entry name" value="DUF5682"/>
    <property type="match status" value="1"/>
</dbReference>
<feature type="region of interest" description="Disordered" evidence="1">
    <location>
        <begin position="237"/>
        <end position="313"/>
    </location>
</feature>
<dbReference type="EMBL" id="JAPNKE010000002">
    <property type="protein sequence ID" value="MCY1013128.1"/>
    <property type="molecule type" value="Genomic_DNA"/>
</dbReference>
<accession>A0A9X3F7H1</accession>
<feature type="compositionally biased region" description="Low complexity" evidence="1">
    <location>
        <begin position="261"/>
        <end position="274"/>
    </location>
</feature>
<evidence type="ECO:0000256" key="1">
    <source>
        <dbReference type="SAM" id="MobiDB-lite"/>
    </source>
</evidence>
<evidence type="ECO:0000313" key="2">
    <source>
        <dbReference type="EMBL" id="MCY1013128.1"/>
    </source>
</evidence>
<feature type="compositionally biased region" description="Basic residues" evidence="1">
    <location>
        <begin position="302"/>
        <end position="313"/>
    </location>
</feature>
<protein>
    <submittedName>
        <fullName evidence="2">DUF5682 family protein</fullName>
    </submittedName>
</protein>
<evidence type="ECO:0000313" key="3">
    <source>
        <dbReference type="Proteomes" id="UP001150924"/>
    </source>
</evidence>
<keyword evidence="3" id="KW-1185">Reference proteome</keyword>
<dbReference type="AlphaFoldDB" id="A0A9X3F7H1"/>
<feature type="compositionally biased region" description="Basic residues" evidence="1">
    <location>
        <begin position="242"/>
        <end position="255"/>
    </location>
</feature>
<name>A0A9X3F7H1_9BACT</name>
<feature type="region of interest" description="Disordered" evidence="1">
    <location>
        <begin position="80"/>
        <end position="121"/>
    </location>
</feature>
<reference evidence="2" key="1">
    <citation type="submission" date="2022-11" db="EMBL/GenBank/DDBJ databases">
        <title>Minimal conservation of predation-associated metabolite biosynthetic gene clusters underscores biosynthetic potential of Myxococcota including descriptions for ten novel species: Archangium lansinium sp. nov., Myxococcus landrumus sp. nov., Nannocystis bai.</title>
        <authorList>
            <person name="Ahearne A."/>
            <person name="Stevens C."/>
            <person name="Phillips K."/>
        </authorList>
    </citation>
    <scope>NUCLEOTIDE SEQUENCE</scope>
    <source>
        <strain evidence="2">Na p29</strain>
    </source>
</reference>
<gene>
    <name evidence="2" type="ORF">OV079_47890</name>
</gene>
<dbReference type="Proteomes" id="UP001150924">
    <property type="component" value="Unassembled WGS sequence"/>
</dbReference>
<sequence>MEGCEDLNASLAGLHHCRFPVALQAFAPEAPAFPADWTPLNVVLPLTEFSAEYQAIAYCLQNPGTKLVFVDRSVDHVFQWMPKGGPPPGEDSGEADDGGEEPATEETAGEGEGASTGNTGNLHGGAVGLQIGDMQPTFGDFLDVLLRNAKVRHYSEWWTQYVEGPTLACDYGTYRQVFFLIGSLLRRIGITEKDRAADCERERYMWTRIREHMKAHKIDPREAMYVCGAIHAVSPIPDSGRRARRGRCRRRRRRSGSTGWCPRATRRSSASSRCRPARSRSRSRCGTRGCKRSSSSHLELRPRRRRRPRASRRCARRRLRLRALQRRQSKCR</sequence>
<feature type="compositionally biased region" description="Basic residues" evidence="1">
    <location>
        <begin position="275"/>
        <end position="291"/>
    </location>
</feature>
<dbReference type="RefSeq" id="WP_267776836.1">
    <property type="nucleotide sequence ID" value="NZ_JAPNKE010000002.1"/>
</dbReference>
<comment type="caution">
    <text evidence="2">The sequence shown here is derived from an EMBL/GenBank/DDBJ whole genome shotgun (WGS) entry which is preliminary data.</text>
</comment>
<dbReference type="InterPro" id="IPR043737">
    <property type="entry name" value="DUF5682"/>
</dbReference>